<evidence type="ECO:0000313" key="3">
    <source>
        <dbReference type="Proteomes" id="UP000199035"/>
    </source>
</evidence>
<sequence>MTFDRDFSRYAPQIDFDMPELDELDLTLAEIRELSDDNLLKLLTGESDQGFISPPLLQAINHEYIRRQMEITSKTHWTILPTFIVACLAAVSSIVSLGISIYLLSHS</sequence>
<dbReference type="RefSeq" id="WP_244516315.1">
    <property type="nucleotide sequence ID" value="NZ_FNPK01000016.1"/>
</dbReference>
<accession>A0A1H3L7M9</accession>
<reference evidence="3" key="1">
    <citation type="submission" date="2016-10" db="EMBL/GenBank/DDBJ databases">
        <authorList>
            <person name="Varghese N."/>
            <person name="Submissions S."/>
        </authorList>
    </citation>
    <scope>NUCLEOTIDE SEQUENCE [LARGE SCALE GENOMIC DNA]</scope>
    <source>
        <strain evidence="3">ANC 5109</strain>
    </source>
</reference>
<gene>
    <name evidence="2" type="ORF">SAMN05421643_11623</name>
</gene>
<feature type="transmembrane region" description="Helical" evidence="1">
    <location>
        <begin position="77"/>
        <end position="104"/>
    </location>
</feature>
<keyword evidence="1" id="KW-0812">Transmembrane</keyword>
<dbReference type="Proteomes" id="UP000199035">
    <property type="component" value="Unassembled WGS sequence"/>
</dbReference>
<name>A0A1H3L7M9_9GAMM</name>
<keyword evidence="1" id="KW-0472">Membrane</keyword>
<keyword evidence="1" id="KW-1133">Transmembrane helix</keyword>
<evidence type="ECO:0000313" key="2">
    <source>
        <dbReference type="EMBL" id="SDY59934.1"/>
    </source>
</evidence>
<protein>
    <submittedName>
        <fullName evidence="2">Uncharacterized protein</fullName>
    </submittedName>
</protein>
<proteinExistence type="predicted"/>
<dbReference type="STRING" id="595670.SAMN05421643_11623"/>
<evidence type="ECO:0000256" key="1">
    <source>
        <dbReference type="SAM" id="Phobius"/>
    </source>
</evidence>
<dbReference type="AlphaFoldDB" id="A0A1H3L7M9"/>
<dbReference type="EMBL" id="FNPK01000016">
    <property type="protein sequence ID" value="SDY59934.1"/>
    <property type="molecule type" value="Genomic_DNA"/>
</dbReference>
<keyword evidence="3" id="KW-1185">Reference proteome</keyword>
<organism evidence="2 3">
    <name type="scientific">Acinetobacter kyonggiensis</name>
    <dbReference type="NCBI Taxonomy" id="595670"/>
    <lineage>
        <taxon>Bacteria</taxon>
        <taxon>Pseudomonadati</taxon>
        <taxon>Pseudomonadota</taxon>
        <taxon>Gammaproteobacteria</taxon>
        <taxon>Moraxellales</taxon>
        <taxon>Moraxellaceae</taxon>
        <taxon>Acinetobacter</taxon>
    </lineage>
</organism>